<protein>
    <submittedName>
        <fullName evidence="1">Uncharacterized protein</fullName>
    </submittedName>
</protein>
<comment type="caution">
    <text evidence="1">The sequence shown here is derived from an EMBL/GenBank/DDBJ whole genome shotgun (WGS) entry which is preliminary data.</text>
</comment>
<dbReference type="EMBL" id="CAJOBD010028004">
    <property type="protein sequence ID" value="CAF4273773.1"/>
    <property type="molecule type" value="Genomic_DNA"/>
</dbReference>
<sequence length="60" mass="7256">MRHIYSEDIEALADTAVEAHVFAFLSEIVIKNSLFQQEEFLIRRFHMLFVDFIYYLPFKL</sequence>
<dbReference type="Proteomes" id="UP000663836">
    <property type="component" value="Unassembled WGS sequence"/>
</dbReference>
<gene>
    <name evidence="1" type="ORF">JBS370_LOCUS39528</name>
</gene>
<reference evidence="1" key="1">
    <citation type="submission" date="2021-02" db="EMBL/GenBank/DDBJ databases">
        <authorList>
            <person name="Nowell W R."/>
        </authorList>
    </citation>
    <scope>NUCLEOTIDE SEQUENCE</scope>
</reference>
<proteinExistence type="predicted"/>
<evidence type="ECO:0000313" key="2">
    <source>
        <dbReference type="Proteomes" id="UP000663836"/>
    </source>
</evidence>
<dbReference type="AlphaFoldDB" id="A0A820G4R4"/>
<organism evidence="1 2">
    <name type="scientific">Rotaria sordida</name>
    <dbReference type="NCBI Taxonomy" id="392033"/>
    <lineage>
        <taxon>Eukaryota</taxon>
        <taxon>Metazoa</taxon>
        <taxon>Spiralia</taxon>
        <taxon>Gnathifera</taxon>
        <taxon>Rotifera</taxon>
        <taxon>Eurotatoria</taxon>
        <taxon>Bdelloidea</taxon>
        <taxon>Philodinida</taxon>
        <taxon>Philodinidae</taxon>
        <taxon>Rotaria</taxon>
    </lineage>
</organism>
<evidence type="ECO:0000313" key="1">
    <source>
        <dbReference type="EMBL" id="CAF4273773.1"/>
    </source>
</evidence>
<accession>A0A820G4R4</accession>
<feature type="non-terminal residue" evidence="1">
    <location>
        <position position="1"/>
    </location>
</feature>
<name>A0A820G4R4_9BILA</name>